<evidence type="ECO:0000256" key="3">
    <source>
        <dbReference type="SAM" id="Phobius"/>
    </source>
</evidence>
<protein>
    <submittedName>
        <fullName evidence="4">Uncharacterized protein</fullName>
    </submittedName>
</protein>
<feature type="compositionally biased region" description="Pro residues" evidence="2">
    <location>
        <begin position="82"/>
        <end position="93"/>
    </location>
</feature>
<accession>A0AAE1KU59</accession>
<feature type="compositionally biased region" description="Low complexity" evidence="2">
    <location>
        <begin position="579"/>
        <end position="603"/>
    </location>
</feature>
<keyword evidence="3" id="KW-1133">Transmembrane helix</keyword>
<evidence type="ECO:0000313" key="4">
    <source>
        <dbReference type="EMBL" id="KAK3883988.1"/>
    </source>
</evidence>
<feature type="transmembrane region" description="Helical" evidence="3">
    <location>
        <begin position="854"/>
        <end position="876"/>
    </location>
</feature>
<feature type="compositionally biased region" description="Polar residues" evidence="2">
    <location>
        <begin position="60"/>
        <end position="81"/>
    </location>
</feature>
<dbReference type="AlphaFoldDB" id="A0AAE1KU59"/>
<sequence>MQHLRSSDATKYFPAYVNHGNAVLIQGHYPNTPNLDPPSVSNNNPSIQNIPTTLHDPFTANHNRPPISTVSNFPRPSSENQIPPPTQSNPPPVRQTQPLNTGILLSTSTYSPEASHHQYIPTKPDSNPDTAFIRYSPLYSENQDSKRTNSKILSPGTLSYLASYLAHSKSQQQLQEQRQTLQQQLQEQYIKKQMQKIEEQQQQLEEQKQHLILQQHNNDNKKMGESAHIQHDRESYNSQGTTLKHVQEHGDNVITHKKYHSGEGLIKPRTTLVLSEDDDVQSTSIDEHEDREKNTEDTRIKFGQMGAHSATSADMADILTNLQILTVLTNQGVSDNNKSDNKLHYVAALNGASNTRSNENLVRLLPSVSVTGSQHKPHKEKKKVGMNEGFQDGNSYHHLPPNQGVPTQPINYQNMYPISPFDSRYQTSIFQIQARTPMSDPQTSVPFPGQFPFSATSADSLPTPSNSHSPSSIQTSLQPTPLKEDPHNPASSQDDTIFHSPPAEASVTEATDPLGFNIFITPVLPTQTSSLAHASNSTNSLPTDPLTGHNPASNFRPVQSLGSVPQLTHSLGSNFNPAHSSGSDNHPASSSSSHPQLAHSLSSNPHQAHNLHSLHETHIPGSNIHSVNSPVSNPLPAPSNSWNPSADDLGVRHIYPDSPSYVLAQYPAPSDVPSVDLHKVMHQFSHKPYSPQDSPAVHTAPIRPRLPEYISNPPASPVAQAAPIPPGLSEFPSELLPNFDRLTALSKYLEGLKSIDGSASPSHSQEAVLAALLLSPPLSPPNILSQDHTLPHNIPYIPVLHRDQFDQQAPPAPPPSSALPPAPPNIDPSNVPQIRDSGLGTPQDCLQNSVCAIFASWVFATATTFAFAIPVLAPFLGRRRRRSLSQTYSLPASLEEGTTSDYFQEMLKWSGGSDPQVLEAASVIQDFLKQHHRQLLAVTLNKVPQPLPAHLLMHLTHGNLELLLATLRDLMATRHSNTVHKMTSSSRADTKSHNSTQHPSSSPNLDNSLQLPHQPHPPQLSAPVPPPHFQISPHTTLQQSGGSDMKEWDGVHGVGQGWERTDQRWKGTDKWMVPFYKQMCQAVIKPGIPYTDAIFFIAQQCLLLAHTGYLY</sequence>
<feature type="region of interest" description="Disordered" evidence="2">
    <location>
        <begin position="978"/>
        <end position="1047"/>
    </location>
</feature>
<feature type="region of interest" description="Disordered" evidence="2">
    <location>
        <begin position="805"/>
        <end position="839"/>
    </location>
</feature>
<feature type="compositionally biased region" description="Pro residues" evidence="2">
    <location>
        <begin position="810"/>
        <end position="826"/>
    </location>
</feature>
<organism evidence="4 5">
    <name type="scientific">Petrolisthes cinctipes</name>
    <name type="common">Flat porcelain crab</name>
    <dbReference type="NCBI Taxonomy" id="88211"/>
    <lineage>
        <taxon>Eukaryota</taxon>
        <taxon>Metazoa</taxon>
        <taxon>Ecdysozoa</taxon>
        <taxon>Arthropoda</taxon>
        <taxon>Crustacea</taxon>
        <taxon>Multicrustacea</taxon>
        <taxon>Malacostraca</taxon>
        <taxon>Eumalacostraca</taxon>
        <taxon>Eucarida</taxon>
        <taxon>Decapoda</taxon>
        <taxon>Pleocyemata</taxon>
        <taxon>Anomura</taxon>
        <taxon>Galatheoidea</taxon>
        <taxon>Porcellanidae</taxon>
        <taxon>Petrolisthes</taxon>
    </lineage>
</organism>
<name>A0AAE1KU59_PETCI</name>
<feature type="compositionally biased region" description="Basic and acidic residues" evidence="2">
    <location>
        <begin position="285"/>
        <end position="296"/>
    </location>
</feature>
<keyword evidence="5" id="KW-1185">Reference proteome</keyword>
<keyword evidence="1" id="KW-0175">Coiled coil</keyword>
<feature type="region of interest" description="Disordered" evidence="2">
    <location>
        <begin position="277"/>
        <end position="296"/>
    </location>
</feature>
<gene>
    <name evidence="4" type="ORF">Pcinc_011716</name>
</gene>
<feature type="compositionally biased region" description="Polar residues" evidence="2">
    <location>
        <begin position="530"/>
        <end position="542"/>
    </location>
</feature>
<feature type="region of interest" description="Disordered" evidence="2">
    <location>
        <begin position="435"/>
        <end position="500"/>
    </location>
</feature>
<reference evidence="4" key="1">
    <citation type="submission" date="2023-10" db="EMBL/GenBank/DDBJ databases">
        <title>Genome assemblies of two species of porcelain crab, Petrolisthes cinctipes and Petrolisthes manimaculis (Anomura: Porcellanidae).</title>
        <authorList>
            <person name="Angst P."/>
        </authorList>
    </citation>
    <scope>NUCLEOTIDE SEQUENCE</scope>
    <source>
        <strain evidence="4">PB745_01</strain>
        <tissue evidence="4">Gill</tissue>
    </source>
</reference>
<feature type="compositionally biased region" description="Polar residues" evidence="2">
    <location>
        <begin position="30"/>
        <end position="52"/>
    </location>
</feature>
<feature type="region of interest" description="Disordered" evidence="2">
    <location>
        <begin position="530"/>
        <end position="644"/>
    </location>
</feature>
<feature type="compositionally biased region" description="Polar residues" evidence="2">
    <location>
        <begin position="1032"/>
        <end position="1042"/>
    </location>
</feature>
<feature type="compositionally biased region" description="Polar residues" evidence="2">
    <location>
        <begin position="453"/>
        <end position="479"/>
    </location>
</feature>
<evidence type="ECO:0000256" key="2">
    <source>
        <dbReference type="SAM" id="MobiDB-lite"/>
    </source>
</evidence>
<feature type="compositionally biased region" description="Basic residues" evidence="2">
    <location>
        <begin position="375"/>
        <end position="384"/>
    </location>
</feature>
<feature type="compositionally biased region" description="Polar residues" evidence="2">
    <location>
        <begin position="435"/>
        <end position="445"/>
    </location>
</feature>
<feature type="region of interest" description="Disordered" evidence="2">
    <location>
        <begin position="30"/>
        <end position="98"/>
    </location>
</feature>
<dbReference type="EMBL" id="JAWQEG010000926">
    <property type="protein sequence ID" value="KAK3883988.1"/>
    <property type="molecule type" value="Genomic_DNA"/>
</dbReference>
<evidence type="ECO:0000313" key="5">
    <source>
        <dbReference type="Proteomes" id="UP001286313"/>
    </source>
</evidence>
<comment type="caution">
    <text evidence="4">The sequence shown here is derived from an EMBL/GenBank/DDBJ whole genome shotgun (WGS) entry which is preliminary data.</text>
</comment>
<keyword evidence="3" id="KW-0812">Transmembrane</keyword>
<dbReference type="Proteomes" id="UP001286313">
    <property type="component" value="Unassembled WGS sequence"/>
</dbReference>
<feature type="compositionally biased region" description="Polar residues" evidence="2">
    <location>
        <begin position="550"/>
        <end position="578"/>
    </location>
</feature>
<proteinExistence type="predicted"/>
<evidence type="ECO:0000256" key="1">
    <source>
        <dbReference type="SAM" id="Coils"/>
    </source>
</evidence>
<keyword evidence="3" id="KW-0472">Membrane</keyword>
<feature type="coiled-coil region" evidence="1">
    <location>
        <begin position="167"/>
        <end position="217"/>
    </location>
</feature>
<feature type="compositionally biased region" description="Polar residues" evidence="2">
    <location>
        <begin position="978"/>
        <end position="1008"/>
    </location>
</feature>
<feature type="compositionally biased region" description="Polar residues" evidence="2">
    <location>
        <begin position="623"/>
        <end position="644"/>
    </location>
</feature>
<feature type="region of interest" description="Disordered" evidence="2">
    <location>
        <begin position="370"/>
        <end position="409"/>
    </location>
</feature>
<feature type="compositionally biased region" description="Pro residues" evidence="2">
    <location>
        <begin position="1014"/>
        <end position="1028"/>
    </location>
</feature>